<evidence type="ECO:0000313" key="3">
    <source>
        <dbReference type="Proteomes" id="UP000822688"/>
    </source>
</evidence>
<comment type="caution">
    <text evidence="2">The sequence shown here is derived from an EMBL/GenBank/DDBJ whole genome shotgun (WGS) entry which is preliminary data.</text>
</comment>
<keyword evidence="3" id="KW-1185">Reference proteome</keyword>
<name>A0A8T0HGJ7_CERPU</name>
<dbReference type="EMBL" id="CM026427">
    <property type="protein sequence ID" value="KAG0569199.1"/>
    <property type="molecule type" value="Genomic_DNA"/>
</dbReference>
<dbReference type="Proteomes" id="UP000822688">
    <property type="component" value="Chromosome 6"/>
</dbReference>
<proteinExistence type="predicted"/>
<organism evidence="2 3">
    <name type="scientific">Ceratodon purpureus</name>
    <name type="common">Fire moss</name>
    <name type="synonym">Dicranum purpureum</name>
    <dbReference type="NCBI Taxonomy" id="3225"/>
    <lineage>
        <taxon>Eukaryota</taxon>
        <taxon>Viridiplantae</taxon>
        <taxon>Streptophyta</taxon>
        <taxon>Embryophyta</taxon>
        <taxon>Bryophyta</taxon>
        <taxon>Bryophytina</taxon>
        <taxon>Bryopsida</taxon>
        <taxon>Dicranidae</taxon>
        <taxon>Pseudoditrichales</taxon>
        <taxon>Ditrichaceae</taxon>
        <taxon>Ceratodon</taxon>
    </lineage>
</organism>
<sequence>MKLSKQVAGLGLLLVLVITLSPAPVLGCVDYGQPCGPFYHCCDCLNGRVMSCEFWEGAFKCAVVAYCDSTEGMTKAFGLPRKMKTSLIKSAEPA</sequence>
<reference evidence="2 3" key="1">
    <citation type="submission" date="2020-06" db="EMBL/GenBank/DDBJ databases">
        <title>WGS assembly of Ceratodon purpureus strain R40.</title>
        <authorList>
            <person name="Carey S.B."/>
            <person name="Jenkins J."/>
            <person name="Shu S."/>
            <person name="Lovell J.T."/>
            <person name="Sreedasyam A."/>
            <person name="Maumus F."/>
            <person name="Tiley G.P."/>
            <person name="Fernandez-Pozo N."/>
            <person name="Barry K."/>
            <person name="Chen C."/>
            <person name="Wang M."/>
            <person name="Lipzen A."/>
            <person name="Daum C."/>
            <person name="Saski C.A."/>
            <person name="Payton A.C."/>
            <person name="Mcbreen J.C."/>
            <person name="Conrad R.E."/>
            <person name="Kollar L.M."/>
            <person name="Olsson S."/>
            <person name="Huttunen S."/>
            <person name="Landis J.B."/>
            <person name="Wickett N.J."/>
            <person name="Johnson M.G."/>
            <person name="Rensing S.A."/>
            <person name="Grimwood J."/>
            <person name="Schmutz J."/>
            <person name="Mcdaniel S.F."/>
        </authorList>
    </citation>
    <scope>NUCLEOTIDE SEQUENCE [LARGE SCALE GENOMIC DNA]</scope>
    <source>
        <strain evidence="2 3">R40</strain>
    </source>
</reference>
<keyword evidence="1" id="KW-0732">Signal</keyword>
<feature type="signal peptide" evidence="1">
    <location>
        <begin position="1"/>
        <end position="27"/>
    </location>
</feature>
<accession>A0A8T0HGJ7</accession>
<protein>
    <submittedName>
        <fullName evidence="2">Uncharacterized protein</fullName>
    </submittedName>
</protein>
<gene>
    <name evidence="2" type="ORF">KC19_6G072500</name>
</gene>
<evidence type="ECO:0000313" key="2">
    <source>
        <dbReference type="EMBL" id="KAG0569199.1"/>
    </source>
</evidence>
<feature type="chain" id="PRO_5035730587" evidence="1">
    <location>
        <begin position="28"/>
        <end position="94"/>
    </location>
</feature>
<evidence type="ECO:0000256" key="1">
    <source>
        <dbReference type="SAM" id="SignalP"/>
    </source>
</evidence>
<dbReference type="AlphaFoldDB" id="A0A8T0HGJ7"/>